<protein>
    <submittedName>
        <fullName evidence="12">S8 family peptidase</fullName>
        <ecNumber evidence="12">3.4.-.-</ecNumber>
    </submittedName>
</protein>
<keyword evidence="4 7" id="KW-0645">Protease</keyword>
<dbReference type="Pfam" id="PF22148">
    <property type="entry name" value="Fervidolysin_NPro-like"/>
    <property type="match status" value="1"/>
</dbReference>
<dbReference type="EMBL" id="JBHUIO010000005">
    <property type="protein sequence ID" value="MFD2169702.1"/>
    <property type="molecule type" value="Genomic_DNA"/>
</dbReference>
<name>A0ABW4ZUY7_9BACL</name>
<dbReference type="RefSeq" id="WP_386045057.1">
    <property type="nucleotide sequence ID" value="NZ_JBHUIO010000005.1"/>
</dbReference>
<dbReference type="PANTHER" id="PTHR43806">
    <property type="entry name" value="PEPTIDASE S8"/>
    <property type="match status" value="1"/>
</dbReference>
<feature type="domain" description="Fervidolysin-like N-terminal prodomain" evidence="11">
    <location>
        <begin position="39"/>
        <end position="101"/>
    </location>
</feature>
<dbReference type="PANTHER" id="PTHR43806:SF11">
    <property type="entry name" value="CEREVISIN-RELATED"/>
    <property type="match status" value="1"/>
</dbReference>
<evidence type="ECO:0000259" key="10">
    <source>
        <dbReference type="Pfam" id="PF00082"/>
    </source>
</evidence>
<dbReference type="InterPro" id="IPR054399">
    <property type="entry name" value="Fervidolysin-like_N_prodom"/>
</dbReference>
<evidence type="ECO:0000256" key="3">
    <source>
        <dbReference type="ARBA" id="ARBA00022525"/>
    </source>
</evidence>
<evidence type="ECO:0000256" key="7">
    <source>
        <dbReference type="PROSITE-ProRule" id="PRU01240"/>
    </source>
</evidence>
<dbReference type="InterPro" id="IPR050131">
    <property type="entry name" value="Peptidase_S8_subtilisin-like"/>
</dbReference>
<dbReference type="PROSITE" id="PS00138">
    <property type="entry name" value="SUBTILASE_SER"/>
    <property type="match status" value="1"/>
</dbReference>
<feature type="signal peptide" evidence="9">
    <location>
        <begin position="1"/>
        <end position="28"/>
    </location>
</feature>
<sequence>MAKMKKVAGAFLAVALGAALFPAAGVSAAKSEAVVNPGTDQIIVKMKPSKVDQTAAVAAKAGASVKKAIDGNLKVLKVADGNVGDALAKVQADPNVEYAELDQIMKIDLTPNDPSYSSQWHLPKIQAPAAWNITTGSTSTKIAIIDTGVDLTHPDLSAKIIGGYNAITGTTNAQDDHGHGTHCAGIATASTDNNLNGAGVDWKARIMPVKVLDAGGSGYTSDIINGVNWAVANGANIISMSLGGGAANASFQTAINNAWANNVVIVAAAGNNGNTVKHYPAAYNNVVAVGSTDSADNRSSFSTYGSWVHVGAPGSSILSTRLGGGMTTMSGTSMATPVVAGLAGLVRANNPSLSNAGIVSKIFSGADPIGVPGWWQYGRVNALNSL</sequence>
<dbReference type="PRINTS" id="PR00723">
    <property type="entry name" value="SUBTILISIN"/>
</dbReference>
<feature type="domain" description="Peptidase S8/S53" evidence="10">
    <location>
        <begin position="139"/>
        <end position="358"/>
    </location>
</feature>
<comment type="subcellular location">
    <subcellularLocation>
        <location evidence="1">Secreted</location>
    </subcellularLocation>
</comment>
<keyword evidence="5 7" id="KW-0378">Hydrolase</keyword>
<feature type="active site" description="Charge relay system" evidence="7">
    <location>
        <position position="146"/>
    </location>
</feature>
<evidence type="ECO:0000256" key="4">
    <source>
        <dbReference type="ARBA" id="ARBA00022670"/>
    </source>
</evidence>
<evidence type="ECO:0000256" key="9">
    <source>
        <dbReference type="SAM" id="SignalP"/>
    </source>
</evidence>
<dbReference type="InterPro" id="IPR023827">
    <property type="entry name" value="Peptidase_S8_Asp-AS"/>
</dbReference>
<gene>
    <name evidence="12" type="ORF">ACFSOY_06805</name>
</gene>
<dbReference type="Proteomes" id="UP001597343">
    <property type="component" value="Unassembled WGS sequence"/>
</dbReference>
<dbReference type="InterPro" id="IPR023828">
    <property type="entry name" value="Peptidase_S8_Ser-AS"/>
</dbReference>
<dbReference type="InterPro" id="IPR022398">
    <property type="entry name" value="Peptidase_S8_His-AS"/>
</dbReference>
<evidence type="ECO:0000256" key="6">
    <source>
        <dbReference type="ARBA" id="ARBA00022825"/>
    </source>
</evidence>
<comment type="similarity">
    <text evidence="2 7 8">Belongs to the peptidase S8 family.</text>
</comment>
<dbReference type="GO" id="GO:0016787">
    <property type="term" value="F:hydrolase activity"/>
    <property type="evidence" value="ECO:0007669"/>
    <property type="project" value="UniProtKB-KW"/>
</dbReference>
<feature type="active site" description="Charge relay system" evidence="7">
    <location>
        <position position="179"/>
    </location>
</feature>
<dbReference type="CDD" id="cd07484">
    <property type="entry name" value="Peptidases_S8_Thermitase_like"/>
    <property type="match status" value="1"/>
</dbReference>
<evidence type="ECO:0000259" key="11">
    <source>
        <dbReference type="Pfam" id="PF22148"/>
    </source>
</evidence>
<dbReference type="InterPro" id="IPR036852">
    <property type="entry name" value="Peptidase_S8/S53_dom_sf"/>
</dbReference>
<dbReference type="InterPro" id="IPR000209">
    <property type="entry name" value="Peptidase_S8/S53_dom"/>
</dbReference>
<keyword evidence="9" id="KW-0732">Signal</keyword>
<evidence type="ECO:0000313" key="13">
    <source>
        <dbReference type="Proteomes" id="UP001597343"/>
    </source>
</evidence>
<keyword evidence="13" id="KW-1185">Reference proteome</keyword>
<evidence type="ECO:0000256" key="1">
    <source>
        <dbReference type="ARBA" id="ARBA00004613"/>
    </source>
</evidence>
<dbReference type="Pfam" id="PF00082">
    <property type="entry name" value="Peptidase_S8"/>
    <property type="match status" value="1"/>
</dbReference>
<accession>A0ABW4ZUY7</accession>
<feature type="chain" id="PRO_5046401173" evidence="9">
    <location>
        <begin position="29"/>
        <end position="386"/>
    </location>
</feature>
<proteinExistence type="inferred from homology"/>
<dbReference type="Gene3D" id="3.40.50.200">
    <property type="entry name" value="Peptidase S8/S53 domain"/>
    <property type="match status" value="1"/>
</dbReference>
<organism evidence="12 13">
    <name type="scientific">Tumebacillus lipolyticus</name>
    <dbReference type="NCBI Taxonomy" id="1280370"/>
    <lineage>
        <taxon>Bacteria</taxon>
        <taxon>Bacillati</taxon>
        <taxon>Bacillota</taxon>
        <taxon>Bacilli</taxon>
        <taxon>Bacillales</taxon>
        <taxon>Alicyclobacillaceae</taxon>
        <taxon>Tumebacillus</taxon>
    </lineage>
</organism>
<dbReference type="PROSITE" id="PS00137">
    <property type="entry name" value="SUBTILASE_HIS"/>
    <property type="match status" value="1"/>
</dbReference>
<feature type="active site" description="Charge relay system" evidence="7">
    <location>
        <position position="333"/>
    </location>
</feature>
<keyword evidence="3" id="KW-0964">Secreted</keyword>
<evidence type="ECO:0000313" key="12">
    <source>
        <dbReference type="EMBL" id="MFD2169702.1"/>
    </source>
</evidence>
<evidence type="ECO:0000256" key="5">
    <source>
        <dbReference type="ARBA" id="ARBA00022801"/>
    </source>
</evidence>
<dbReference type="PROSITE" id="PS51892">
    <property type="entry name" value="SUBTILASE"/>
    <property type="match status" value="1"/>
</dbReference>
<reference evidence="13" key="1">
    <citation type="journal article" date="2019" name="Int. J. Syst. Evol. Microbiol.">
        <title>The Global Catalogue of Microorganisms (GCM) 10K type strain sequencing project: providing services to taxonomists for standard genome sequencing and annotation.</title>
        <authorList>
            <consortium name="The Broad Institute Genomics Platform"/>
            <consortium name="The Broad Institute Genome Sequencing Center for Infectious Disease"/>
            <person name="Wu L."/>
            <person name="Ma J."/>
        </authorList>
    </citation>
    <scope>NUCLEOTIDE SEQUENCE [LARGE SCALE GENOMIC DNA]</scope>
    <source>
        <strain evidence="13">CGMCC 1.13574</strain>
    </source>
</reference>
<dbReference type="EC" id="3.4.-.-" evidence="12"/>
<dbReference type="InterPro" id="IPR015500">
    <property type="entry name" value="Peptidase_S8_subtilisin-rel"/>
</dbReference>
<dbReference type="InterPro" id="IPR034084">
    <property type="entry name" value="Thermitase-like_dom"/>
</dbReference>
<dbReference type="SUPFAM" id="SSF52743">
    <property type="entry name" value="Subtilisin-like"/>
    <property type="match status" value="1"/>
</dbReference>
<dbReference type="PROSITE" id="PS00136">
    <property type="entry name" value="SUBTILASE_ASP"/>
    <property type="match status" value="1"/>
</dbReference>
<evidence type="ECO:0000256" key="8">
    <source>
        <dbReference type="RuleBase" id="RU003355"/>
    </source>
</evidence>
<keyword evidence="6 7" id="KW-0720">Serine protease</keyword>
<comment type="caution">
    <text evidence="12">The sequence shown here is derived from an EMBL/GenBank/DDBJ whole genome shotgun (WGS) entry which is preliminary data.</text>
</comment>
<evidence type="ECO:0000256" key="2">
    <source>
        <dbReference type="ARBA" id="ARBA00011073"/>
    </source>
</evidence>